<dbReference type="GO" id="GO:0003723">
    <property type="term" value="F:RNA binding"/>
    <property type="evidence" value="ECO:0007669"/>
    <property type="project" value="UniProtKB-UniRule"/>
</dbReference>
<dbReference type="STRING" id="6689.A0A423SCI3"/>
<evidence type="ECO:0000313" key="7">
    <source>
        <dbReference type="Proteomes" id="UP000283509"/>
    </source>
</evidence>
<dbReference type="PROSITE" id="PS50102">
    <property type="entry name" value="RRM"/>
    <property type="match status" value="2"/>
</dbReference>
<dbReference type="Proteomes" id="UP000283509">
    <property type="component" value="Unassembled WGS sequence"/>
</dbReference>
<dbReference type="SMART" id="SM00360">
    <property type="entry name" value="RRM"/>
    <property type="match status" value="2"/>
</dbReference>
<dbReference type="InterPro" id="IPR000504">
    <property type="entry name" value="RRM_dom"/>
</dbReference>
<dbReference type="InterPro" id="IPR012975">
    <property type="entry name" value="NOPS"/>
</dbReference>
<proteinExistence type="predicted"/>
<evidence type="ECO:0000256" key="2">
    <source>
        <dbReference type="ARBA" id="ARBA00022884"/>
    </source>
</evidence>
<protein>
    <submittedName>
        <fullName evidence="6">Hrp65 protein</fullName>
    </submittedName>
</protein>
<keyword evidence="1" id="KW-0677">Repeat</keyword>
<dbReference type="AlphaFoldDB" id="A0A423SCI3"/>
<dbReference type="OrthoDB" id="10067824at2759"/>
<keyword evidence="7" id="KW-1185">Reference proteome</keyword>
<dbReference type="InterPro" id="IPR035979">
    <property type="entry name" value="RBD_domain_sf"/>
</dbReference>
<evidence type="ECO:0000313" key="6">
    <source>
        <dbReference type="EMBL" id="ROT61875.1"/>
    </source>
</evidence>
<accession>A0A423SCI3</accession>
<dbReference type="SUPFAM" id="SSF54928">
    <property type="entry name" value="RNA-binding domain, RBD"/>
    <property type="match status" value="1"/>
</dbReference>
<reference evidence="6 7" key="1">
    <citation type="submission" date="2018-04" db="EMBL/GenBank/DDBJ databases">
        <authorList>
            <person name="Zhang X."/>
            <person name="Yuan J."/>
            <person name="Li F."/>
            <person name="Xiang J."/>
        </authorList>
    </citation>
    <scope>NUCLEOTIDE SEQUENCE [LARGE SCALE GENOMIC DNA]</scope>
    <source>
        <tissue evidence="6">Muscle</tissue>
    </source>
</reference>
<evidence type="ECO:0000256" key="3">
    <source>
        <dbReference type="PROSITE-ProRule" id="PRU00176"/>
    </source>
</evidence>
<dbReference type="Gene3D" id="3.30.70.330">
    <property type="match status" value="2"/>
</dbReference>
<dbReference type="CDD" id="cd12945">
    <property type="entry name" value="NOPS_NONA_like"/>
    <property type="match status" value="1"/>
</dbReference>
<dbReference type="Pfam" id="PF08075">
    <property type="entry name" value="NOPS"/>
    <property type="match status" value="1"/>
</dbReference>
<keyword evidence="2 3" id="KW-0694">RNA-binding</keyword>
<dbReference type="FunFam" id="3.30.70.330:FF:000043">
    <property type="entry name" value="paraspeckle component 1 isoform X1"/>
    <property type="match status" value="1"/>
</dbReference>
<dbReference type="PANTHER" id="PTHR23189">
    <property type="entry name" value="RNA RECOGNITION MOTIF-CONTAINING"/>
    <property type="match status" value="1"/>
</dbReference>
<organism evidence="6 7">
    <name type="scientific">Penaeus vannamei</name>
    <name type="common">Whiteleg shrimp</name>
    <name type="synonym">Litopenaeus vannamei</name>
    <dbReference type="NCBI Taxonomy" id="6689"/>
    <lineage>
        <taxon>Eukaryota</taxon>
        <taxon>Metazoa</taxon>
        <taxon>Ecdysozoa</taxon>
        <taxon>Arthropoda</taxon>
        <taxon>Crustacea</taxon>
        <taxon>Multicrustacea</taxon>
        <taxon>Malacostraca</taxon>
        <taxon>Eumalacostraca</taxon>
        <taxon>Eucarida</taxon>
        <taxon>Decapoda</taxon>
        <taxon>Dendrobranchiata</taxon>
        <taxon>Penaeoidea</taxon>
        <taxon>Penaeidae</taxon>
        <taxon>Penaeus</taxon>
    </lineage>
</organism>
<evidence type="ECO:0000256" key="1">
    <source>
        <dbReference type="ARBA" id="ARBA00022737"/>
    </source>
</evidence>
<evidence type="ECO:0000259" key="5">
    <source>
        <dbReference type="PROSITE" id="PS50102"/>
    </source>
</evidence>
<name>A0A423SCI3_PENVA</name>
<feature type="domain" description="RRM" evidence="5">
    <location>
        <begin position="36"/>
        <end position="108"/>
    </location>
</feature>
<dbReference type="Gene3D" id="6.10.250.1170">
    <property type="match status" value="1"/>
</dbReference>
<comment type="caution">
    <text evidence="6">The sequence shown here is derived from an EMBL/GenBank/DDBJ whole genome shotgun (WGS) entry which is preliminary data.</text>
</comment>
<dbReference type="InterPro" id="IPR012677">
    <property type="entry name" value="Nucleotide-bd_a/b_plait_sf"/>
</dbReference>
<gene>
    <name evidence="6" type="ORF">C7M84_020310</name>
</gene>
<dbReference type="EMBL" id="QCYY01003964">
    <property type="protein sequence ID" value="ROT61875.1"/>
    <property type="molecule type" value="Genomic_DNA"/>
</dbReference>
<reference evidence="6 7" key="2">
    <citation type="submission" date="2019-01" db="EMBL/GenBank/DDBJ databases">
        <title>The decoding of complex shrimp genome reveals the adaptation for benthos swimmer, frequently molting mechanism and breeding impact on genome.</title>
        <authorList>
            <person name="Sun Y."/>
            <person name="Gao Y."/>
            <person name="Yu Y."/>
        </authorList>
    </citation>
    <scope>NUCLEOTIDE SEQUENCE [LARGE SCALE GENOMIC DNA]</scope>
    <source>
        <tissue evidence="6">Muscle</tissue>
    </source>
</reference>
<feature type="coiled-coil region" evidence="4">
    <location>
        <begin position="238"/>
        <end position="269"/>
    </location>
</feature>
<feature type="domain" description="RRM" evidence="5">
    <location>
        <begin position="110"/>
        <end position="191"/>
    </location>
</feature>
<keyword evidence="4" id="KW-0175">Coiled coil</keyword>
<dbReference type="Pfam" id="PF00076">
    <property type="entry name" value="RRM_1"/>
    <property type="match status" value="2"/>
</dbReference>
<evidence type="ECO:0000256" key="4">
    <source>
        <dbReference type="SAM" id="Coils"/>
    </source>
</evidence>
<sequence>MASPEDRVLERLKALSGPMIDLVPREENVRKFSNHCRLWVGNLPLDIKEDDVKELFKPFGEFDEVYFDKNKGFAFVRMDYKSNAEKARQELHLKDYKGRQLKIRFSSPGTALKVRNLSTWVTNELLEKAFSVFGELEKAVVITDERGRATGEGVVEFCKKPAANLALKKCQDGCFFMVASPRPVIVEPMAVVDDNEGMSEINVNKRNPEYIKERQQGPRFAQPGSFEYEYGLKWKQLYELFDKKKDSLERELNDEKRKLEEQIEYAKYEHDTEMLRERQLRMSGQALMLPLYPPPPRSGILETRKSVEPGGGKILV</sequence>